<dbReference type="Proteomes" id="UP000198131">
    <property type="component" value="Unassembled WGS sequence"/>
</dbReference>
<dbReference type="GO" id="GO:0004030">
    <property type="term" value="F:aldehyde dehydrogenase [NAD(P)+] activity"/>
    <property type="evidence" value="ECO:0007669"/>
    <property type="project" value="InterPro"/>
</dbReference>
<accession>A0A212TFJ4</accession>
<dbReference type="EMBL" id="FYEW01000001">
    <property type="protein sequence ID" value="SNC64614.1"/>
    <property type="molecule type" value="Genomic_DNA"/>
</dbReference>
<dbReference type="InterPro" id="IPR015590">
    <property type="entry name" value="Aldehyde_DH_dom"/>
</dbReference>
<dbReference type="RefSeq" id="WP_088842384.1">
    <property type="nucleotide sequence ID" value="NZ_FYEW01000001.1"/>
</dbReference>
<dbReference type="Pfam" id="PF00171">
    <property type="entry name" value="Aldedh"/>
    <property type="match status" value="1"/>
</dbReference>
<evidence type="ECO:0000259" key="4">
    <source>
        <dbReference type="Pfam" id="PF00171"/>
    </source>
</evidence>
<evidence type="ECO:0000256" key="2">
    <source>
        <dbReference type="ARBA" id="ARBA00022857"/>
    </source>
</evidence>
<dbReference type="Gene3D" id="3.40.605.10">
    <property type="entry name" value="Aldehyde Dehydrogenase, Chain A, domain 1"/>
    <property type="match status" value="1"/>
</dbReference>
<sequence length="471" mass="51576">MAIESFNPYTGRVERRFRAFSWAQTERIVGQAYRAAAEWRTTSFAHRARLMHRAADLLRERQDELARLMAIEMGKPVVDGRAEVVKCALTCDYYADNAEAFLADEEVKTEAQHSFISHEPIGIVLAVMPWNFPFWQVVRFAAPALMAGNVGLLKHASNVPQCALALEKIFHDAGFPPATFRTLLIGSDLVSQLIADDRVRAVTLTGSEPAGAQVAATAGREIKKTVLELGGSDAFIVLADADLEVAAKTAAQARMINAGQSCIAAKRFIVEKPILKEFISKMKTHLLAYRTGDPLDEATQYGPLARPDLADELTQQVEDSVKQGAKVELYGGQSKPGTALFRPTMLSQVKPGQRAYSEEFFGPVAIILEAKDADDAIRLANDSRFGLGASIWTQNAQRGEELARRVEAGAVFVNSLVKSAPEMPFGGVKKSGYGRELSHLGIKEFVNQKSVWVAKPTTPEAKKSDSRKKVE</sequence>
<keyword evidence="6" id="KW-1185">Reference proteome</keyword>
<proteinExistence type="inferred from homology"/>
<dbReference type="InterPro" id="IPR044148">
    <property type="entry name" value="ALDH_GabD1-like"/>
</dbReference>
<organism evidence="5 6">
    <name type="scientific">Hymenobacter gelipurpurascens</name>
    <dbReference type="NCBI Taxonomy" id="89968"/>
    <lineage>
        <taxon>Bacteria</taxon>
        <taxon>Pseudomonadati</taxon>
        <taxon>Bacteroidota</taxon>
        <taxon>Cytophagia</taxon>
        <taxon>Cytophagales</taxon>
        <taxon>Hymenobacteraceae</taxon>
        <taxon>Hymenobacter</taxon>
    </lineage>
</organism>
<dbReference type="InterPro" id="IPR016162">
    <property type="entry name" value="Ald_DH_N"/>
</dbReference>
<dbReference type="OrthoDB" id="973869at2"/>
<dbReference type="FunFam" id="3.40.605.10:FF:000012">
    <property type="entry name" value="NAD-dependent succinate-semialdehyde dehydrogenase"/>
    <property type="match status" value="1"/>
</dbReference>
<dbReference type="FunFam" id="3.40.309.10:FF:000009">
    <property type="entry name" value="Aldehyde dehydrogenase A"/>
    <property type="match status" value="1"/>
</dbReference>
<protein>
    <submittedName>
        <fullName evidence="5">Succinate-semialdehyde dehydrogenase / glutarate-semialdehyde dehydrogenase</fullName>
    </submittedName>
</protein>
<evidence type="ECO:0000256" key="3">
    <source>
        <dbReference type="ARBA" id="ARBA00023002"/>
    </source>
</evidence>
<dbReference type="PANTHER" id="PTHR43217">
    <property type="entry name" value="SUCCINATE SEMIALDEHYDE DEHYDROGENASE [NAD(P)+] SAD"/>
    <property type="match status" value="1"/>
</dbReference>
<dbReference type="InterPro" id="IPR016161">
    <property type="entry name" value="Ald_DH/histidinol_DH"/>
</dbReference>
<feature type="domain" description="Aldehyde dehydrogenase" evidence="4">
    <location>
        <begin position="3"/>
        <end position="451"/>
    </location>
</feature>
<dbReference type="InterPro" id="IPR016163">
    <property type="entry name" value="Ald_DH_C"/>
</dbReference>
<dbReference type="InterPro" id="IPR047110">
    <property type="entry name" value="GABD/Sad-like"/>
</dbReference>
<evidence type="ECO:0000313" key="6">
    <source>
        <dbReference type="Proteomes" id="UP000198131"/>
    </source>
</evidence>
<dbReference type="AlphaFoldDB" id="A0A212TFJ4"/>
<gene>
    <name evidence="5" type="ORF">SAMN06265337_1115</name>
</gene>
<evidence type="ECO:0000313" key="5">
    <source>
        <dbReference type="EMBL" id="SNC64614.1"/>
    </source>
</evidence>
<dbReference type="Gene3D" id="3.40.309.10">
    <property type="entry name" value="Aldehyde Dehydrogenase, Chain A, domain 2"/>
    <property type="match status" value="1"/>
</dbReference>
<name>A0A212TFJ4_9BACT</name>
<dbReference type="SUPFAM" id="SSF53720">
    <property type="entry name" value="ALDH-like"/>
    <property type="match status" value="1"/>
</dbReference>
<comment type="similarity">
    <text evidence="1">Belongs to the aldehyde dehydrogenase family.</text>
</comment>
<dbReference type="GO" id="GO:0004777">
    <property type="term" value="F:succinate-semialdehyde dehydrogenase (NAD+) activity"/>
    <property type="evidence" value="ECO:0007669"/>
    <property type="project" value="TreeGrafter"/>
</dbReference>
<keyword evidence="3" id="KW-0560">Oxidoreductase</keyword>
<reference evidence="6" key="1">
    <citation type="submission" date="2017-06" db="EMBL/GenBank/DDBJ databases">
        <authorList>
            <person name="Varghese N."/>
            <person name="Submissions S."/>
        </authorList>
    </citation>
    <scope>NUCLEOTIDE SEQUENCE [LARGE SCALE GENOMIC DNA]</scope>
    <source>
        <strain evidence="6">DSM 11116</strain>
    </source>
</reference>
<keyword evidence="2" id="KW-0521">NADP</keyword>
<evidence type="ECO:0000256" key="1">
    <source>
        <dbReference type="ARBA" id="ARBA00009986"/>
    </source>
</evidence>
<dbReference type="CDD" id="cd07100">
    <property type="entry name" value="ALDH_SSADH1_GabD1"/>
    <property type="match status" value="1"/>
</dbReference>
<dbReference type="PANTHER" id="PTHR43217:SF1">
    <property type="entry name" value="SUCCINATE SEMIALDEHYDE DEHYDROGENASE [NAD(P)+] SAD"/>
    <property type="match status" value="1"/>
</dbReference>